<dbReference type="Pfam" id="PF00348">
    <property type="entry name" value="polyprenyl_synt"/>
    <property type="match status" value="1"/>
</dbReference>
<dbReference type="CDD" id="cd00385">
    <property type="entry name" value="Isoprenoid_Biosyn_C1"/>
    <property type="match status" value="1"/>
</dbReference>
<keyword evidence="5" id="KW-0460">Magnesium</keyword>
<dbReference type="STRING" id="1352936.M878_29085"/>
<evidence type="ECO:0000256" key="1">
    <source>
        <dbReference type="ARBA" id="ARBA00001946"/>
    </source>
</evidence>
<evidence type="ECO:0000256" key="3">
    <source>
        <dbReference type="ARBA" id="ARBA00022679"/>
    </source>
</evidence>
<protein>
    <recommendedName>
        <fullName evidence="10">Polyprenyl synthetase</fullName>
    </recommendedName>
</protein>
<evidence type="ECO:0008006" key="10">
    <source>
        <dbReference type="Google" id="ProtNLM"/>
    </source>
</evidence>
<evidence type="ECO:0000256" key="2">
    <source>
        <dbReference type="ARBA" id="ARBA00006706"/>
    </source>
</evidence>
<comment type="cofactor">
    <cofactor evidence="1">
        <name>Mg(2+)</name>
        <dbReference type="ChEBI" id="CHEBI:18420"/>
    </cofactor>
</comment>
<dbReference type="InterPro" id="IPR008949">
    <property type="entry name" value="Isoprenoid_synthase_dom_sf"/>
</dbReference>
<dbReference type="PANTHER" id="PTHR12001:SF85">
    <property type="entry name" value="SHORT CHAIN ISOPRENYL DIPHOSPHATE SYNTHASE"/>
    <property type="match status" value="1"/>
</dbReference>
<keyword evidence="3 6" id="KW-0808">Transferase</keyword>
<dbReference type="GO" id="GO:0046872">
    <property type="term" value="F:metal ion binding"/>
    <property type="evidence" value="ECO:0007669"/>
    <property type="project" value="UniProtKB-KW"/>
</dbReference>
<comment type="caution">
    <text evidence="8">The sequence shown here is derived from an EMBL/GenBank/DDBJ whole genome shotgun (WGS) entry which is preliminary data.</text>
</comment>
<dbReference type="EMBL" id="AWQX01000249">
    <property type="protein sequence ID" value="EST25401.1"/>
    <property type="molecule type" value="Genomic_DNA"/>
</dbReference>
<dbReference type="SUPFAM" id="SSF48576">
    <property type="entry name" value="Terpenoid synthases"/>
    <property type="match status" value="1"/>
</dbReference>
<accession>V6K1X1</accession>
<feature type="region of interest" description="Disordered" evidence="7">
    <location>
        <begin position="142"/>
        <end position="165"/>
    </location>
</feature>
<organism evidence="8 9">
    <name type="scientific">Streptomyces roseochromogenus subsp. oscitans DS 12.976</name>
    <dbReference type="NCBI Taxonomy" id="1352936"/>
    <lineage>
        <taxon>Bacteria</taxon>
        <taxon>Bacillati</taxon>
        <taxon>Actinomycetota</taxon>
        <taxon>Actinomycetes</taxon>
        <taxon>Kitasatosporales</taxon>
        <taxon>Streptomycetaceae</taxon>
        <taxon>Streptomyces</taxon>
    </lineage>
</organism>
<evidence type="ECO:0000256" key="7">
    <source>
        <dbReference type="SAM" id="MobiDB-lite"/>
    </source>
</evidence>
<keyword evidence="9" id="KW-1185">Reference proteome</keyword>
<comment type="similarity">
    <text evidence="2 6">Belongs to the FPP/GGPP synthase family.</text>
</comment>
<evidence type="ECO:0000256" key="4">
    <source>
        <dbReference type="ARBA" id="ARBA00022723"/>
    </source>
</evidence>
<name>V6K1X1_STRRC</name>
<keyword evidence="4" id="KW-0479">Metal-binding</keyword>
<evidence type="ECO:0000256" key="5">
    <source>
        <dbReference type="ARBA" id="ARBA00022842"/>
    </source>
</evidence>
<dbReference type="InterPro" id="IPR000092">
    <property type="entry name" value="Polyprenyl_synt"/>
</dbReference>
<dbReference type="Proteomes" id="UP000017984">
    <property type="component" value="Chromosome"/>
</dbReference>
<evidence type="ECO:0000313" key="9">
    <source>
        <dbReference type="Proteomes" id="UP000017984"/>
    </source>
</evidence>
<reference evidence="8 9" key="1">
    <citation type="journal article" date="2014" name="Genome Announc.">
        <title>Draft Genome Sequence of Streptomyces roseochromogenes subsp. oscitans DS 12.976, Producer of the Aminocoumarin Antibiotic Clorobiocin.</title>
        <authorList>
            <person name="Ruckert C."/>
            <person name="Kalinowski J."/>
            <person name="Heide L."/>
            <person name="Apel A.K."/>
        </authorList>
    </citation>
    <scope>NUCLEOTIDE SEQUENCE [LARGE SCALE GENOMIC DNA]</scope>
    <source>
        <strain evidence="8 9">DS 12.976</strain>
    </source>
</reference>
<sequence>MSAVEDVVRADAALLEEDLARFLGSLTGRPPGAPGHGSAYAAALDRALHLPVADALGSKAGQEALRPHPGAPGGGAPLRPSMVYWAYRNYRGFGDISDASAESGAYAVPGASVVRGASAVPDASVMRGASVVPDASAVPDASTVSDVSAEPDALAPPHASDVPDAPLASAGDGAALATLAAVRRAAVAVRVLLKAAVALDDIQDGSTVRYGEPALHLTHGVPLALNTGSWLITAALAHAADPAVVESLLAAVANGFTGQAVDLATRSDRTRAELTEAPCAERIGFWESMAALKTGTLFRMPLDAALAALRADAAERAALDEAMRQLGLASQLFNDVADFVPELGGTNTHEDLDALSNRVLLELLDSAPPDIRRDPSGERIRGYALGHPGLDRTLLALAAEAVERKRAAKEAVHRVCRSAESAAYFDITIERKGHLVDRLHDTLRQRSGV</sequence>
<dbReference type="AlphaFoldDB" id="V6K1X1"/>
<dbReference type="HOGENOM" id="CLU_609591_0_0_11"/>
<proteinExistence type="inferred from homology"/>
<evidence type="ECO:0000256" key="6">
    <source>
        <dbReference type="RuleBase" id="RU004466"/>
    </source>
</evidence>
<dbReference type="GO" id="GO:0008299">
    <property type="term" value="P:isoprenoid biosynthetic process"/>
    <property type="evidence" value="ECO:0007669"/>
    <property type="project" value="InterPro"/>
</dbReference>
<dbReference type="PATRIC" id="fig|1352936.5.peg.6066"/>
<dbReference type="Gene3D" id="1.10.600.10">
    <property type="entry name" value="Farnesyl Diphosphate Synthase"/>
    <property type="match status" value="1"/>
</dbReference>
<evidence type="ECO:0000313" key="8">
    <source>
        <dbReference type="EMBL" id="EST25401.1"/>
    </source>
</evidence>
<gene>
    <name evidence="8" type="ORF">M878_29085</name>
</gene>
<dbReference type="GO" id="GO:0004659">
    <property type="term" value="F:prenyltransferase activity"/>
    <property type="evidence" value="ECO:0007669"/>
    <property type="project" value="InterPro"/>
</dbReference>
<dbReference type="PANTHER" id="PTHR12001">
    <property type="entry name" value="GERANYLGERANYL PYROPHOSPHATE SYNTHASE"/>
    <property type="match status" value="1"/>
</dbReference>